<dbReference type="EMBL" id="CAMXCT010000876">
    <property type="protein sequence ID" value="CAI3984271.1"/>
    <property type="molecule type" value="Genomic_DNA"/>
</dbReference>
<evidence type="ECO:0000256" key="2">
    <source>
        <dbReference type="SAM" id="MobiDB-lite"/>
    </source>
</evidence>
<keyword evidence="5" id="KW-0808">Transferase</keyword>
<evidence type="ECO:0000313" key="5">
    <source>
        <dbReference type="EMBL" id="CAL4771583.1"/>
    </source>
</evidence>
<evidence type="ECO:0000313" key="4">
    <source>
        <dbReference type="EMBL" id="CAI3984271.1"/>
    </source>
</evidence>
<dbReference type="InterPro" id="IPR001841">
    <property type="entry name" value="Znf_RING"/>
</dbReference>
<dbReference type="PROSITE" id="PS50089">
    <property type="entry name" value="ZF_RING_2"/>
    <property type="match status" value="1"/>
</dbReference>
<evidence type="ECO:0000256" key="1">
    <source>
        <dbReference type="PROSITE-ProRule" id="PRU00175"/>
    </source>
</evidence>
<dbReference type="SUPFAM" id="SSF57850">
    <property type="entry name" value="RING/U-box"/>
    <property type="match status" value="1"/>
</dbReference>
<proteinExistence type="predicted"/>
<evidence type="ECO:0000313" key="6">
    <source>
        <dbReference type="Proteomes" id="UP001152797"/>
    </source>
</evidence>
<feature type="region of interest" description="Disordered" evidence="2">
    <location>
        <begin position="1"/>
        <end position="23"/>
    </location>
</feature>
<dbReference type="Gene3D" id="3.30.40.10">
    <property type="entry name" value="Zinc/RING finger domain, C3HC4 (zinc finger)"/>
    <property type="match status" value="1"/>
</dbReference>
<dbReference type="GO" id="GO:0008270">
    <property type="term" value="F:zinc ion binding"/>
    <property type="evidence" value="ECO:0007669"/>
    <property type="project" value="UniProtKB-KW"/>
</dbReference>
<dbReference type="EMBL" id="CAMXCT020000876">
    <property type="protein sequence ID" value="CAL1137646.1"/>
    <property type="molecule type" value="Genomic_DNA"/>
</dbReference>
<name>A0A9P1C3B9_9DINO</name>
<gene>
    <name evidence="4" type="ORF">C1SCF055_LOCUS11814</name>
</gene>
<dbReference type="InterPro" id="IPR013083">
    <property type="entry name" value="Znf_RING/FYVE/PHD"/>
</dbReference>
<dbReference type="Proteomes" id="UP001152797">
    <property type="component" value="Unassembled WGS sequence"/>
</dbReference>
<feature type="domain" description="RING-type" evidence="3">
    <location>
        <begin position="404"/>
        <end position="439"/>
    </location>
</feature>
<reference evidence="4" key="1">
    <citation type="submission" date="2022-10" db="EMBL/GenBank/DDBJ databases">
        <authorList>
            <person name="Chen Y."/>
            <person name="Dougan E. K."/>
            <person name="Chan C."/>
            <person name="Rhodes N."/>
            <person name="Thang M."/>
        </authorList>
    </citation>
    <scope>NUCLEOTIDE SEQUENCE</scope>
</reference>
<comment type="caution">
    <text evidence="4">The sequence shown here is derived from an EMBL/GenBank/DDBJ whole genome shotgun (WGS) entry which is preliminary data.</text>
</comment>
<reference evidence="5 6" key="2">
    <citation type="submission" date="2024-05" db="EMBL/GenBank/DDBJ databases">
        <authorList>
            <person name="Chen Y."/>
            <person name="Shah S."/>
            <person name="Dougan E. K."/>
            <person name="Thang M."/>
            <person name="Chan C."/>
        </authorList>
    </citation>
    <scope>NUCLEOTIDE SEQUENCE [LARGE SCALE GENOMIC DNA]</scope>
</reference>
<dbReference type="AlphaFoldDB" id="A0A9P1C3B9"/>
<keyword evidence="6" id="KW-1185">Reference proteome</keyword>
<keyword evidence="1" id="KW-0479">Metal-binding</keyword>
<keyword evidence="1" id="KW-0863">Zinc-finger</keyword>
<organism evidence="4">
    <name type="scientific">Cladocopium goreaui</name>
    <dbReference type="NCBI Taxonomy" id="2562237"/>
    <lineage>
        <taxon>Eukaryota</taxon>
        <taxon>Sar</taxon>
        <taxon>Alveolata</taxon>
        <taxon>Dinophyceae</taxon>
        <taxon>Suessiales</taxon>
        <taxon>Symbiodiniaceae</taxon>
        <taxon>Cladocopium</taxon>
    </lineage>
</organism>
<dbReference type="OrthoDB" id="416054at2759"/>
<dbReference type="Pfam" id="PF13920">
    <property type="entry name" value="zf-C3HC4_3"/>
    <property type="match status" value="1"/>
</dbReference>
<keyword evidence="1" id="KW-0862">Zinc</keyword>
<sequence length="451" mass="51207">MSALVAPESNPPAGSFKIEIDPDDPRQMTLANTLLPVRFVTARSMNAPSTGDKEGGMPCNAGVFLPSGLAQMLSFEAAFLRKNGSIERRTPRASSHCSSKPRVSFGRQSEILQVRILQDGVEAGLVVKDSEASIYTGFLQWQHVKASNCRFEAMNSNRAINDSVVEARFKENLEELAAHDRFKDFGQINLLILLNDPQHVFYVMDGQHRCRVMERLHRHTNRDIKFQFRAKAVSDEAEAHRELIHFQNAYPSDPRAFFSNKRARQVGTSVLQRLRTKFSSQDLWMDVTTFRSGKRTGDPNRPKLNDFLIFWLLQDSQLLSSSENDVQVFERLLKMNAVMQRIANDERAKLGKGVTENMVRSAQRWGCFLGFFRVDQLRWYELADRLAAPGNPEEEREARESVSCVICLAASRSILFRPCRHVCCCSACAENLDRCPVCREPAELKENVYVP</sequence>
<protein>
    <submittedName>
        <fullName evidence="5">Probable E3 ubiquitin-protein ligase LOG2 (Probable RING-type E3 ubiquitin transferase LOG2) (Protein LOSS OF GDU2) (RING finger protein 215)</fullName>
    </submittedName>
</protein>
<dbReference type="GO" id="GO:0016740">
    <property type="term" value="F:transferase activity"/>
    <property type="evidence" value="ECO:0007669"/>
    <property type="project" value="UniProtKB-KW"/>
</dbReference>
<evidence type="ECO:0000259" key="3">
    <source>
        <dbReference type="PROSITE" id="PS50089"/>
    </source>
</evidence>
<dbReference type="EMBL" id="CAMXCT030000876">
    <property type="protein sequence ID" value="CAL4771583.1"/>
    <property type="molecule type" value="Genomic_DNA"/>
</dbReference>
<accession>A0A9P1C3B9</accession>